<comment type="similarity">
    <text evidence="2 10">Belongs to the GTP-binding SRP family. SRP54 subfamily.</text>
</comment>
<dbReference type="GO" id="GO:0005525">
    <property type="term" value="F:GTP binding"/>
    <property type="evidence" value="ECO:0007669"/>
    <property type="project" value="UniProtKB-UniRule"/>
</dbReference>
<dbReference type="InterPro" id="IPR042101">
    <property type="entry name" value="SRP54_N_sf"/>
</dbReference>
<evidence type="ECO:0000256" key="8">
    <source>
        <dbReference type="ARBA" id="ARBA00023274"/>
    </source>
</evidence>
<dbReference type="Pfam" id="PF02978">
    <property type="entry name" value="SRP_SPB"/>
    <property type="match status" value="1"/>
</dbReference>
<accession>A0A975ZLK1</accession>
<evidence type="ECO:0000256" key="10">
    <source>
        <dbReference type="HAMAP-Rule" id="MF_00306"/>
    </source>
</evidence>
<dbReference type="GO" id="GO:0003924">
    <property type="term" value="F:GTPase activity"/>
    <property type="evidence" value="ECO:0007669"/>
    <property type="project" value="UniProtKB-UniRule"/>
</dbReference>
<dbReference type="InterPro" id="IPR000897">
    <property type="entry name" value="SRP54_GTPase_dom"/>
</dbReference>
<feature type="binding site" evidence="10">
    <location>
        <begin position="108"/>
        <end position="115"/>
    </location>
    <ligand>
        <name>GTP</name>
        <dbReference type="ChEBI" id="CHEBI:37565"/>
    </ligand>
</feature>
<dbReference type="SMART" id="SM00382">
    <property type="entry name" value="AAA"/>
    <property type="match status" value="1"/>
</dbReference>
<reference evidence="13 14" key="1">
    <citation type="submission" date="2016-10" db="EMBL/GenBank/DDBJ databases">
        <authorList>
            <person name="Varghese N."/>
            <person name="Submissions S."/>
        </authorList>
    </citation>
    <scope>NUCLEOTIDE SEQUENCE [LARGE SCALE GENOMIC DNA]</scope>
    <source>
        <strain evidence="13 14">FF3</strain>
    </source>
</reference>
<name>A0A975ZLK1_9RHOB</name>
<sequence length="501" mass="53690">MFENLSDRLSGVFDRLTKQGALSADDVKTALREVRVALLEADVSLPVARSFIKAVEEKATGAAVTKSVTPGQQVVKIVHDELIEVLKGEGEPGTLKIDNAPAPILMVGLQGSGKTTTTGKLAKRLKDREGKKVLMASLDIYRPAAMDQLAVLGQQVGVDTLPIVKGENAVQIAKRAKQQAMLGGYDVYMLDTAGRLQIDDVLMKEVEDVRDVVSPRETLLVVDGLTGQVAVEVAEEFDGKIGISGVVLTRMDGDGRGGAALSMRAVTGKPIKFVGLGEKMDALETFEPERIAGRILGMGDIVALVEKAQETLEIEQAERMMKRFQKGQFNFNDLKMQMEQMLKMGGMEGMMSMMPGMGKMAKQVEDSGFDDKVIRQQIALINSMTKKERANPKLLQASRKKRIAKGAGMEVSDLNKLMKMQRQMGDMMKKMGKMGKGGMLKQAMRGMFGGKGGLPPEMAQGMDPKALEAAAKQMGAGKGGGLPGLGGGGLPSGLSGFGKKK</sequence>
<dbReference type="Gene3D" id="1.20.120.140">
    <property type="entry name" value="Signal recognition particle SRP54, nucleotide-binding domain"/>
    <property type="match status" value="1"/>
</dbReference>
<dbReference type="InterPro" id="IPR036891">
    <property type="entry name" value="Signal_recog_part_SRP54_M_sf"/>
</dbReference>
<dbReference type="NCBIfam" id="TIGR00959">
    <property type="entry name" value="ffh"/>
    <property type="match status" value="1"/>
</dbReference>
<evidence type="ECO:0000256" key="7">
    <source>
        <dbReference type="ARBA" id="ARBA00023135"/>
    </source>
</evidence>
<feature type="region of interest" description="Disordered" evidence="11">
    <location>
        <begin position="472"/>
        <end position="501"/>
    </location>
</feature>
<comment type="function">
    <text evidence="10">Involved in targeting and insertion of nascent membrane proteins into the cytoplasmic membrane. Binds to the hydrophobic signal sequence of the ribosome-nascent chain (RNC) as it emerges from the ribosomes. The SRP-RNC complex is then targeted to the cytoplasmic membrane where it interacts with the SRP receptor FtsY. Interaction with FtsY leads to the transfer of the RNC complex to the Sec translocase for insertion into the membrane, the hydrolysis of GTP by both Ffh and FtsY, and the dissociation of the SRP-FtsY complex into the individual components.</text>
</comment>
<evidence type="ECO:0000259" key="12">
    <source>
        <dbReference type="PROSITE" id="PS00300"/>
    </source>
</evidence>
<evidence type="ECO:0000256" key="5">
    <source>
        <dbReference type="ARBA" id="ARBA00022884"/>
    </source>
</evidence>
<keyword evidence="10" id="KW-0963">Cytoplasm</keyword>
<dbReference type="RefSeq" id="WP_074834536.1">
    <property type="nucleotide sequence ID" value="NZ_CATLQZ010000005.1"/>
</dbReference>
<evidence type="ECO:0000256" key="11">
    <source>
        <dbReference type="SAM" id="MobiDB-lite"/>
    </source>
</evidence>
<dbReference type="Gene3D" id="1.10.260.30">
    <property type="entry name" value="Signal recognition particle, SRP54 subunit, M-domain"/>
    <property type="match status" value="1"/>
</dbReference>
<dbReference type="GeneID" id="80816627"/>
<keyword evidence="7 10" id="KW-0733">Signal recognition particle</keyword>
<dbReference type="PANTHER" id="PTHR11564">
    <property type="entry name" value="SIGNAL RECOGNITION PARTICLE 54K PROTEIN SRP54"/>
    <property type="match status" value="1"/>
</dbReference>
<dbReference type="Gene3D" id="3.40.50.300">
    <property type="entry name" value="P-loop containing nucleotide triphosphate hydrolases"/>
    <property type="match status" value="1"/>
</dbReference>
<dbReference type="HAMAP" id="MF_00306">
    <property type="entry name" value="SRP54"/>
    <property type="match status" value="1"/>
</dbReference>
<dbReference type="InterPro" id="IPR027417">
    <property type="entry name" value="P-loop_NTPase"/>
</dbReference>
<dbReference type="SUPFAM" id="SSF52540">
    <property type="entry name" value="P-loop containing nucleoside triphosphate hydrolases"/>
    <property type="match status" value="1"/>
</dbReference>
<dbReference type="PROSITE" id="PS00300">
    <property type="entry name" value="SRP54"/>
    <property type="match status" value="1"/>
</dbReference>
<dbReference type="SMART" id="SM00963">
    <property type="entry name" value="SRP54_N"/>
    <property type="match status" value="1"/>
</dbReference>
<evidence type="ECO:0000313" key="13">
    <source>
        <dbReference type="EMBL" id="SEI60354.1"/>
    </source>
</evidence>
<protein>
    <recommendedName>
        <fullName evidence="10">Signal recognition particle protein</fullName>
        <ecNumber evidence="10">3.6.5.4</ecNumber>
    </recommendedName>
    <alternativeName>
        <fullName evidence="10">Fifty-four homolog</fullName>
    </alternativeName>
</protein>
<dbReference type="AlphaFoldDB" id="A0A975ZLK1"/>
<organism evidence="13 14">
    <name type="scientific">Marinovum algicola</name>
    <dbReference type="NCBI Taxonomy" id="42444"/>
    <lineage>
        <taxon>Bacteria</taxon>
        <taxon>Pseudomonadati</taxon>
        <taxon>Pseudomonadota</taxon>
        <taxon>Alphaproteobacteria</taxon>
        <taxon>Rhodobacterales</taxon>
        <taxon>Roseobacteraceae</taxon>
        <taxon>Marinovum</taxon>
    </lineage>
</organism>
<comment type="caution">
    <text evidence="13">The sequence shown here is derived from an EMBL/GenBank/DDBJ whole genome shotgun (WGS) entry which is preliminary data.</text>
</comment>
<comment type="domain">
    <text evidence="10">Composed of three domains: the N-terminal N domain, which is responsible for interactions with the ribosome, the central G domain, which binds GTP, and the C-terminal M domain, which binds the RNA and the signal sequence of the RNC.</text>
</comment>
<dbReference type="InterPro" id="IPR022941">
    <property type="entry name" value="SRP54"/>
</dbReference>
<dbReference type="Proteomes" id="UP000182932">
    <property type="component" value="Unassembled WGS sequence"/>
</dbReference>
<proteinExistence type="inferred from homology"/>
<evidence type="ECO:0000256" key="4">
    <source>
        <dbReference type="ARBA" id="ARBA00022801"/>
    </source>
</evidence>
<dbReference type="CDD" id="cd18539">
    <property type="entry name" value="SRP_G"/>
    <property type="match status" value="1"/>
</dbReference>
<dbReference type="PANTHER" id="PTHR11564:SF5">
    <property type="entry name" value="SIGNAL RECOGNITION PARTICLE SUBUNIT SRP54"/>
    <property type="match status" value="1"/>
</dbReference>
<dbReference type="EC" id="3.6.5.4" evidence="10"/>
<dbReference type="GO" id="GO:0006614">
    <property type="term" value="P:SRP-dependent cotranslational protein targeting to membrane"/>
    <property type="evidence" value="ECO:0007669"/>
    <property type="project" value="InterPro"/>
</dbReference>
<dbReference type="GO" id="GO:0048500">
    <property type="term" value="C:signal recognition particle"/>
    <property type="evidence" value="ECO:0007669"/>
    <property type="project" value="UniProtKB-UniRule"/>
</dbReference>
<keyword evidence="14" id="KW-1185">Reference proteome</keyword>
<dbReference type="InterPro" id="IPR003593">
    <property type="entry name" value="AAA+_ATPase"/>
</dbReference>
<evidence type="ECO:0000256" key="1">
    <source>
        <dbReference type="ARBA" id="ARBA00004515"/>
    </source>
</evidence>
<feature type="binding site" evidence="10">
    <location>
        <begin position="249"/>
        <end position="252"/>
    </location>
    <ligand>
        <name>GTP</name>
        <dbReference type="ChEBI" id="CHEBI:37565"/>
    </ligand>
</feature>
<comment type="subcellular location">
    <subcellularLocation>
        <location evidence="1">Cell inner membrane</location>
        <topology evidence="1">Peripheral membrane protein</topology>
        <orientation evidence="1">Cytoplasmic side</orientation>
    </subcellularLocation>
    <subcellularLocation>
        <location evidence="10">Cytoplasm</location>
    </subcellularLocation>
    <text evidence="10">The SRP-RNC complex is targeted to the cytoplasmic membrane.</text>
</comment>
<feature type="compositionally biased region" description="Gly residues" evidence="11">
    <location>
        <begin position="476"/>
        <end position="491"/>
    </location>
</feature>
<dbReference type="InterPro" id="IPR013822">
    <property type="entry name" value="Signal_recog_particl_SRP54_hlx"/>
</dbReference>
<feature type="domain" description="SRP54-type proteins GTP-binding" evidence="12">
    <location>
        <begin position="270"/>
        <end position="283"/>
    </location>
</feature>
<keyword evidence="6 10" id="KW-0342">GTP-binding</keyword>
<evidence type="ECO:0000256" key="2">
    <source>
        <dbReference type="ARBA" id="ARBA00005450"/>
    </source>
</evidence>
<comment type="subunit">
    <text evidence="10">Part of the signal recognition particle protein translocation system, which is composed of SRP and FtsY. SRP is a ribonucleoprotein composed of Ffh and a 4.5S RNA molecule.</text>
</comment>
<dbReference type="SMART" id="SM00962">
    <property type="entry name" value="SRP54"/>
    <property type="match status" value="1"/>
</dbReference>
<evidence type="ECO:0000256" key="6">
    <source>
        <dbReference type="ARBA" id="ARBA00023134"/>
    </source>
</evidence>
<feature type="binding site" evidence="10">
    <location>
        <begin position="191"/>
        <end position="195"/>
    </location>
    <ligand>
        <name>GTP</name>
        <dbReference type="ChEBI" id="CHEBI:37565"/>
    </ligand>
</feature>
<dbReference type="Pfam" id="PF00448">
    <property type="entry name" value="SRP54"/>
    <property type="match status" value="1"/>
</dbReference>
<dbReference type="EMBL" id="FNYY01000001">
    <property type="protein sequence ID" value="SEI60354.1"/>
    <property type="molecule type" value="Genomic_DNA"/>
</dbReference>
<dbReference type="Pfam" id="PF02881">
    <property type="entry name" value="SRP54_N"/>
    <property type="match status" value="1"/>
</dbReference>
<keyword evidence="8 10" id="KW-0687">Ribonucleoprotein</keyword>
<dbReference type="SUPFAM" id="SSF47446">
    <property type="entry name" value="Signal peptide-binding domain"/>
    <property type="match status" value="1"/>
</dbReference>
<dbReference type="InterPro" id="IPR004780">
    <property type="entry name" value="SRP"/>
</dbReference>
<dbReference type="GO" id="GO:0008312">
    <property type="term" value="F:7S RNA binding"/>
    <property type="evidence" value="ECO:0007669"/>
    <property type="project" value="InterPro"/>
</dbReference>
<dbReference type="InterPro" id="IPR004125">
    <property type="entry name" value="Signal_recog_particle_SRP54_M"/>
</dbReference>
<evidence type="ECO:0000256" key="3">
    <source>
        <dbReference type="ARBA" id="ARBA00022741"/>
    </source>
</evidence>
<gene>
    <name evidence="10" type="primary">ffh</name>
    <name evidence="13" type="ORF">SAMN04487940_101357</name>
</gene>
<keyword evidence="3 10" id="KW-0547">Nucleotide-binding</keyword>
<comment type="catalytic activity">
    <reaction evidence="9 10">
        <text>GTP + H2O = GDP + phosphate + H(+)</text>
        <dbReference type="Rhea" id="RHEA:19669"/>
        <dbReference type="ChEBI" id="CHEBI:15377"/>
        <dbReference type="ChEBI" id="CHEBI:15378"/>
        <dbReference type="ChEBI" id="CHEBI:37565"/>
        <dbReference type="ChEBI" id="CHEBI:43474"/>
        <dbReference type="ChEBI" id="CHEBI:58189"/>
        <dbReference type="EC" id="3.6.5.4"/>
    </reaction>
</comment>
<evidence type="ECO:0000313" key="14">
    <source>
        <dbReference type="Proteomes" id="UP000182932"/>
    </source>
</evidence>
<keyword evidence="5 10" id="KW-0694">RNA-binding</keyword>
<keyword evidence="4 10" id="KW-0378">Hydrolase</keyword>
<dbReference type="GO" id="GO:0005886">
    <property type="term" value="C:plasma membrane"/>
    <property type="evidence" value="ECO:0007669"/>
    <property type="project" value="UniProtKB-SubCell"/>
</dbReference>
<evidence type="ECO:0000256" key="9">
    <source>
        <dbReference type="ARBA" id="ARBA00048027"/>
    </source>
</evidence>